<sequence length="45" mass="5295">MKDRVIEFNLSKRALTILAILLLPIKVITGNRLIRFKRLNEDTEE</sequence>
<dbReference type="EMBL" id="BARW01000391">
    <property type="protein sequence ID" value="GAI63839.1"/>
    <property type="molecule type" value="Genomic_DNA"/>
</dbReference>
<accession>X1S7R3</accession>
<dbReference type="AlphaFoldDB" id="X1S7R3"/>
<protein>
    <submittedName>
        <fullName evidence="1">Uncharacterized protein</fullName>
    </submittedName>
</protein>
<gene>
    <name evidence="1" type="ORF">S12H4_01822</name>
</gene>
<evidence type="ECO:0000313" key="1">
    <source>
        <dbReference type="EMBL" id="GAI63839.1"/>
    </source>
</evidence>
<name>X1S7R3_9ZZZZ</name>
<organism evidence="1">
    <name type="scientific">marine sediment metagenome</name>
    <dbReference type="NCBI Taxonomy" id="412755"/>
    <lineage>
        <taxon>unclassified sequences</taxon>
        <taxon>metagenomes</taxon>
        <taxon>ecological metagenomes</taxon>
    </lineage>
</organism>
<comment type="caution">
    <text evidence="1">The sequence shown here is derived from an EMBL/GenBank/DDBJ whole genome shotgun (WGS) entry which is preliminary data.</text>
</comment>
<reference evidence="1" key="1">
    <citation type="journal article" date="2014" name="Front. Microbiol.">
        <title>High frequency of phylogenetically diverse reductive dehalogenase-homologous genes in deep subseafloor sedimentary metagenomes.</title>
        <authorList>
            <person name="Kawai M."/>
            <person name="Futagami T."/>
            <person name="Toyoda A."/>
            <person name="Takaki Y."/>
            <person name="Nishi S."/>
            <person name="Hori S."/>
            <person name="Arai W."/>
            <person name="Tsubouchi T."/>
            <person name="Morono Y."/>
            <person name="Uchiyama I."/>
            <person name="Ito T."/>
            <person name="Fujiyama A."/>
            <person name="Inagaki F."/>
            <person name="Takami H."/>
        </authorList>
    </citation>
    <scope>NUCLEOTIDE SEQUENCE</scope>
    <source>
        <strain evidence="1">Expedition CK06-06</strain>
    </source>
</reference>
<proteinExistence type="predicted"/>